<dbReference type="InterPro" id="IPR036691">
    <property type="entry name" value="Endo/exonu/phosph_ase_sf"/>
</dbReference>
<comment type="caution">
    <text evidence="2">The sequence shown here is derived from an EMBL/GenBank/DDBJ whole genome shotgun (WGS) entry which is preliminary data.</text>
</comment>
<feature type="domain" description="Reverse transcriptase" evidence="1">
    <location>
        <begin position="494"/>
        <end position="758"/>
    </location>
</feature>
<dbReference type="InterPro" id="IPR043128">
    <property type="entry name" value="Rev_trsase/Diguanyl_cyclase"/>
</dbReference>
<organism evidence="2 3">
    <name type="scientific">Tanacetum coccineum</name>
    <dbReference type="NCBI Taxonomy" id="301880"/>
    <lineage>
        <taxon>Eukaryota</taxon>
        <taxon>Viridiplantae</taxon>
        <taxon>Streptophyta</taxon>
        <taxon>Embryophyta</taxon>
        <taxon>Tracheophyta</taxon>
        <taxon>Spermatophyta</taxon>
        <taxon>Magnoliopsida</taxon>
        <taxon>eudicotyledons</taxon>
        <taxon>Gunneridae</taxon>
        <taxon>Pentapetalae</taxon>
        <taxon>asterids</taxon>
        <taxon>campanulids</taxon>
        <taxon>Asterales</taxon>
        <taxon>Asteraceae</taxon>
        <taxon>Asteroideae</taxon>
        <taxon>Anthemideae</taxon>
        <taxon>Anthemidinae</taxon>
        <taxon>Tanacetum</taxon>
    </lineage>
</organism>
<dbReference type="InterPro" id="IPR000477">
    <property type="entry name" value="RT_dom"/>
</dbReference>
<dbReference type="Proteomes" id="UP001151760">
    <property type="component" value="Unassembled WGS sequence"/>
</dbReference>
<dbReference type="SUPFAM" id="SSF56672">
    <property type="entry name" value="DNA/RNA polymerases"/>
    <property type="match status" value="1"/>
</dbReference>
<dbReference type="Gene3D" id="3.30.70.270">
    <property type="match status" value="1"/>
</dbReference>
<name>A0ABQ5EG27_9ASTR</name>
<dbReference type="CDD" id="cd01650">
    <property type="entry name" value="RT_nLTR_like"/>
    <property type="match status" value="1"/>
</dbReference>
<sequence length="889" mass="101292">MSVSSTAGPGRIEAVGSDGHLRSCPSGLGGVVGCRETRRYDRLAGTRRIRVGTWNVGSLTGKRLELADALGRHKVDIACFQETKWKGSSTREGNGYKLWYSGSSSGRNGVGVILTARLKDNVVKVSRCGDRIMALSVVIEGETVNVISAYAPQVGLSDAIKKKFWDELDEIVRECPTDQHLFIGGDLNGHIGTTADGYAGVHGGFGFGARNEEGRAILEFATAHDLVVANSFFKKRDAHLITFQSGSHNTQIDYLLVRRGDLRTCKDCRAFPSEACSSQHRLVTLDVLFERQRHRREATGRARILWKNLKGDVAKTFKATVSEKLSALEEDMSTGSAEQMWNTLAHTIKDVARDSLGVVSESARTHSTHRESWWLSEELASRRLVEGSSTREGNGYKLWCGDRIMALSVVIEGETVNHFCSLFNESRPEGSEVGSSSPLLPQDCYYFRINQREVRIALQKMGRNKVVGPDQIPIEAWKCLKDEGVKWLTCLFNKIFSSAKMPDEWRLSEVIPIYKNKGDVQACGNYRGIKLLSHTMKLWERVIERRLRRETRVTENQFGFMPGRSTTEAIHLLRSLMEKYRERQRDLHMAFLDLEKAYDCIPRELVWRTLIDKGAPRRYLRVLRDMYEGAKTRVRTSVGDTEFFPVEVGLHQGSAISPYLFALILDEISRGIQEDVPWCMIFADDIVLIAESAEGLNSRLEKWRKALEDKGLRISRDKTEYLRCDFGRYEVVHQEVETRIGDRILQPKESFRYLGSVFHRSGRVDDDVAHRIRAECWPITKAQENRVEVVELRMLRWTCGKSTVDMIPNGVFKEELEVDSIIDKMRKGRLRWFGHLKRRPQTAPVRRVEALLVDGSRRRGRPKLRWEDRLKQDMKELRLSEDMTSDRNA</sequence>
<dbReference type="Pfam" id="PF00078">
    <property type="entry name" value="RVT_1"/>
    <property type="match status" value="1"/>
</dbReference>
<reference evidence="2" key="2">
    <citation type="submission" date="2022-01" db="EMBL/GenBank/DDBJ databases">
        <authorList>
            <person name="Yamashiro T."/>
            <person name="Shiraishi A."/>
            <person name="Satake H."/>
            <person name="Nakayama K."/>
        </authorList>
    </citation>
    <scope>NUCLEOTIDE SEQUENCE</scope>
</reference>
<dbReference type="SUPFAM" id="SSF56219">
    <property type="entry name" value="DNase I-like"/>
    <property type="match status" value="1"/>
</dbReference>
<evidence type="ECO:0000313" key="2">
    <source>
        <dbReference type="EMBL" id="GJT49866.1"/>
    </source>
</evidence>
<protein>
    <submittedName>
        <fullName evidence="2">Retrovirus-related pol polyprotein LINE-1</fullName>
    </submittedName>
</protein>
<evidence type="ECO:0000313" key="3">
    <source>
        <dbReference type="Proteomes" id="UP001151760"/>
    </source>
</evidence>
<keyword evidence="3" id="KW-1185">Reference proteome</keyword>
<accession>A0ABQ5EG27</accession>
<dbReference type="PROSITE" id="PS50878">
    <property type="entry name" value="RT_POL"/>
    <property type="match status" value="1"/>
</dbReference>
<dbReference type="Pfam" id="PF03372">
    <property type="entry name" value="Exo_endo_phos"/>
    <property type="match status" value="1"/>
</dbReference>
<evidence type="ECO:0000259" key="1">
    <source>
        <dbReference type="PROSITE" id="PS50878"/>
    </source>
</evidence>
<gene>
    <name evidence="2" type="ORF">Tco_0976023</name>
</gene>
<dbReference type="InterPro" id="IPR043502">
    <property type="entry name" value="DNA/RNA_pol_sf"/>
</dbReference>
<dbReference type="PANTHER" id="PTHR19446">
    <property type="entry name" value="REVERSE TRANSCRIPTASES"/>
    <property type="match status" value="1"/>
</dbReference>
<proteinExistence type="predicted"/>
<dbReference type="EMBL" id="BQNB010016273">
    <property type="protein sequence ID" value="GJT49866.1"/>
    <property type="molecule type" value="Genomic_DNA"/>
</dbReference>
<reference evidence="2" key="1">
    <citation type="journal article" date="2022" name="Int. J. Mol. Sci.">
        <title>Draft Genome of Tanacetum Coccineum: Genomic Comparison of Closely Related Tanacetum-Family Plants.</title>
        <authorList>
            <person name="Yamashiro T."/>
            <person name="Shiraishi A."/>
            <person name="Nakayama K."/>
            <person name="Satake H."/>
        </authorList>
    </citation>
    <scope>NUCLEOTIDE SEQUENCE</scope>
</reference>
<dbReference type="Gene3D" id="3.60.10.10">
    <property type="entry name" value="Endonuclease/exonuclease/phosphatase"/>
    <property type="match status" value="1"/>
</dbReference>
<dbReference type="CDD" id="cd09076">
    <property type="entry name" value="L1-EN"/>
    <property type="match status" value="1"/>
</dbReference>
<dbReference type="InterPro" id="IPR005135">
    <property type="entry name" value="Endo/exonuclease/phosphatase"/>
</dbReference>